<protein>
    <submittedName>
        <fullName evidence="3">Uncharacterized protein</fullName>
    </submittedName>
</protein>
<feature type="region of interest" description="Disordered" evidence="1">
    <location>
        <begin position="156"/>
        <end position="200"/>
    </location>
</feature>
<sequence length="495" mass="48725">MAGPNPWQAKAARDTGESATTHGSETTGSAEPTALPPHESASSAGGGIVAVSGEFVGGGTLESDAGRSGGPMAPRIAGEGSGGHADADSVEVGAPEVSAAGEYAGSGEMSTSGSSGSESAPSGGSGAAARGRLGGAGFAGGAMAVSHKLVGGGAAESDAVRSEAPGPEVRASAGSRATAGEGSRGRGAAERSGESMRSRAGAVRGRVAAVRGVGTPLQGHWGYLVAAVGAFITLVLMTRPWLVATGANGSVESTAFGRIDISTKYLTVWSKSAPKTPQISGLWAFATAAVIVLTICLVVLYFRMRSEYFARLVAGSSVAVAVLVLFTMLYLDSKGAELKALTARKYDLGGQVGQFLSWVKGNGKFILPGASQGQYVATARFTPSAVAAAVVAVISALAAVTQWMAGRGVEPGGLMAKVAVLREKWDAAGRAAAAKPVPAGSGATRTGSGDAEPATAYAGSADTPATAEPAGAQADSTGPPSTGATAGERAAGTDR</sequence>
<feature type="transmembrane region" description="Helical" evidence="2">
    <location>
        <begin position="221"/>
        <end position="242"/>
    </location>
</feature>
<feature type="transmembrane region" description="Helical" evidence="2">
    <location>
        <begin position="385"/>
        <end position="405"/>
    </location>
</feature>
<feature type="transmembrane region" description="Helical" evidence="2">
    <location>
        <begin position="309"/>
        <end position="331"/>
    </location>
</feature>
<feature type="compositionally biased region" description="Low complexity" evidence="1">
    <location>
        <begin position="482"/>
        <end position="495"/>
    </location>
</feature>
<name>A0A5R8P9U3_9NOCA</name>
<feature type="compositionally biased region" description="Low complexity" evidence="1">
    <location>
        <begin position="170"/>
        <end position="181"/>
    </location>
</feature>
<accession>A0A5R8P9U3</accession>
<keyword evidence="2" id="KW-1133">Transmembrane helix</keyword>
<feature type="compositionally biased region" description="Low complexity" evidence="1">
    <location>
        <begin position="432"/>
        <end position="443"/>
    </location>
</feature>
<evidence type="ECO:0000313" key="4">
    <source>
        <dbReference type="Proteomes" id="UP000308349"/>
    </source>
</evidence>
<feature type="compositionally biased region" description="Low complexity" evidence="1">
    <location>
        <begin position="105"/>
        <end position="128"/>
    </location>
</feature>
<dbReference type="AlphaFoldDB" id="A0A5R8P9U3"/>
<keyword evidence="2" id="KW-0812">Transmembrane</keyword>
<keyword evidence="2" id="KW-0472">Membrane</keyword>
<comment type="caution">
    <text evidence="3">The sequence shown here is derived from an EMBL/GenBank/DDBJ whole genome shotgun (WGS) entry which is preliminary data.</text>
</comment>
<feature type="compositionally biased region" description="Polar residues" evidence="1">
    <location>
        <begin position="17"/>
        <end position="30"/>
    </location>
</feature>
<proteinExistence type="predicted"/>
<dbReference type="Proteomes" id="UP000308349">
    <property type="component" value="Unassembled WGS sequence"/>
</dbReference>
<evidence type="ECO:0000256" key="2">
    <source>
        <dbReference type="SAM" id="Phobius"/>
    </source>
</evidence>
<dbReference type="OrthoDB" id="4533840at2"/>
<evidence type="ECO:0000256" key="1">
    <source>
        <dbReference type="SAM" id="MobiDB-lite"/>
    </source>
</evidence>
<feature type="region of interest" description="Disordered" evidence="1">
    <location>
        <begin position="432"/>
        <end position="495"/>
    </location>
</feature>
<evidence type="ECO:0000313" key="3">
    <source>
        <dbReference type="EMBL" id="TLG03508.1"/>
    </source>
</evidence>
<feature type="region of interest" description="Disordered" evidence="1">
    <location>
        <begin position="1"/>
        <end position="128"/>
    </location>
</feature>
<gene>
    <name evidence="3" type="ORF">FEK35_21465</name>
</gene>
<reference evidence="3 4" key="1">
    <citation type="submission" date="2019-05" db="EMBL/GenBank/DDBJ databases">
        <title>Genomes sequences of two Nocardia cyriacigeorgica environmental isolates, type strains Nocardia asteroides ATCC 19247 and Nocardia cyriacigeorgica DSM 44484.</title>
        <authorList>
            <person name="Vautrin F."/>
            <person name="Bergeron E."/>
            <person name="Dubost A."/>
            <person name="Abrouk D."/>
            <person name="Rodriguez Nava V."/>
            <person name="Pujic P."/>
        </authorList>
    </citation>
    <scope>NUCLEOTIDE SEQUENCE [LARGE SCALE GENOMIC DNA]</scope>
    <source>
        <strain evidence="3 4">EML 1456</strain>
    </source>
</reference>
<organism evidence="3 4">
    <name type="scientific">Nocardia cyriacigeorgica</name>
    <dbReference type="NCBI Taxonomy" id="135487"/>
    <lineage>
        <taxon>Bacteria</taxon>
        <taxon>Bacillati</taxon>
        <taxon>Actinomycetota</taxon>
        <taxon>Actinomycetes</taxon>
        <taxon>Mycobacteriales</taxon>
        <taxon>Nocardiaceae</taxon>
        <taxon>Nocardia</taxon>
    </lineage>
</organism>
<feature type="transmembrane region" description="Helical" evidence="2">
    <location>
        <begin position="282"/>
        <end position="302"/>
    </location>
</feature>
<feature type="compositionally biased region" description="Basic and acidic residues" evidence="1">
    <location>
        <begin position="183"/>
        <end position="197"/>
    </location>
</feature>
<dbReference type="EMBL" id="VBUU01000025">
    <property type="protein sequence ID" value="TLG03508.1"/>
    <property type="molecule type" value="Genomic_DNA"/>
</dbReference>
<dbReference type="RefSeq" id="WP_138457689.1">
    <property type="nucleotide sequence ID" value="NZ_VBUU01000025.1"/>
</dbReference>